<dbReference type="Gene3D" id="1.10.287.1490">
    <property type="match status" value="1"/>
</dbReference>
<feature type="coiled-coil region" evidence="1">
    <location>
        <begin position="112"/>
        <end position="139"/>
    </location>
</feature>
<protein>
    <submittedName>
        <fullName evidence="3">Uncharacterized protein</fullName>
    </submittedName>
</protein>
<keyword evidence="1" id="KW-0175">Coiled coil</keyword>
<dbReference type="EMBL" id="DSZY01000030">
    <property type="protein sequence ID" value="HGU40881.1"/>
    <property type="molecule type" value="Genomic_DNA"/>
</dbReference>
<gene>
    <name evidence="3" type="ORF">ENT77_06750</name>
</gene>
<evidence type="ECO:0000256" key="1">
    <source>
        <dbReference type="SAM" id="Coils"/>
    </source>
</evidence>
<comment type="caution">
    <text evidence="3">The sequence shown here is derived from an EMBL/GenBank/DDBJ whole genome shotgun (WGS) entry which is preliminary data.</text>
</comment>
<keyword evidence="2" id="KW-0812">Transmembrane</keyword>
<reference evidence="3" key="1">
    <citation type="journal article" date="2020" name="mSystems">
        <title>Genome- and Community-Level Interaction Insights into Carbon Utilization and Element Cycling Functions of Hydrothermarchaeota in Hydrothermal Sediment.</title>
        <authorList>
            <person name="Zhou Z."/>
            <person name="Liu Y."/>
            <person name="Xu W."/>
            <person name="Pan J."/>
            <person name="Luo Z.H."/>
            <person name="Li M."/>
        </authorList>
    </citation>
    <scope>NUCLEOTIDE SEQUENCE [LARGE SCALE GENOMIC DNA]</scope>
    <source>
        <strain evidence="3">SpSt-609</strain>
    </source>
</reference>
<accession>A0A7C4RX20</accession>
<dbReference type="AlphaFoldDB" id="A0A7C4RX20"/>
<keyword evidence="2" id="KW-1133">Transmembrane helix</keyword>
<evidence type="ECO:0000256" key="2">
    <source>
        <dbReference type="SAM" id="Phobius"/>
    </source>
</evidence>
<keyword evidence="2" id="KW-0472">Membrane</keyword>
<evidence type="ECO:0000313" key="3">
    <source>
        <dbReference type="EMBL" id="HGU40881.1"/>
    </source>
</evidence>
<proteinExistence type="predicted"/>
<name>A0A7C4RX20_9BACT</name>
<sequence length="362" mass="40091">MRKLGILLAVLVFGIFVYAQEVNVEGILNRLELLEEYANMIYETVGTKVSYDELEGLVSELDSRIGELEVSILNIQNTLETGLPAIRDMLYELSANIASVEEKATMYTDVRVDSLREELEKLAEELASLQTLLEDIRVTLDIHDGDILKIYETLGALSEELTGLKESVASLVTLAEDVEGMKLKLDMHDQDIVNIYDNLALKANLESVESLEASITALEESVNGLSEILTGLAAQIGDTDYLLRKQIESLSKNLESLSGTKASKEEVEILKNRLELLEDYASMIYELTNELNNVKLSVDEFETFRDDVQKTLAELKKTTAESDQALEAKIKATNELAEQAKTLAIVGILAGVLGIVLPFLIK</sequence>
<feature type="transmembrane region" description="Helical" evidence="2">
    <location>
        <begin position="343"/>
        <end position="361"/>
    </location>
</feature>
<organism evidence="3">
    <name type="scientific">Fervidobacterium thailandense</name>
    <dbReference type="NCBI Taxonomy" id="1008305"/>
    <lineage>
        <taxon>Bacteria</taxon>
        <taxon>Thermotogati</taxon>
        <taxon>Thermotogota</taxon>
        <taxon>Thermotogae</taxon>
        <taxon>Thermotogales</taxon>
        <taxon>Fervidobacteriaceae</taxon>
        <taxon>Fervidobacterium</taxon>
    </lineage>
</organism>